<dbReference type="AlphaFoldDB" id="D6Z3X9"/>
<keyword evidence="5 8" id="KW-0812">Transmembrane</keyword>
<evidence type="ECO:0000256" key="8">
    <source>
        <dbReference type="SAM" id="Phobius"/>
    </source>
</evidence>
<evidence type="ECO:0000256" key="1">
    <source>
        <dbReference type="ARBA" id="ARBA00004651"/>
    </source>
</evidence>
<dbReference type="FunFam" id="1.10.3470.10:FF:000001">
    <property type="entry name" value="Vitamin B12 ABC transporter permease BtuC"/>
    <property type="match status" value="1"/>
</dbReference>
<keyword evidence="3" id="KW-0813">Transport</keyword>
<reference evidence="10" key="1">
    <citation type="submission" date="2010-02" db="EMBL/GenBank/DDBJ databases">
        <title>Complete sequence of Desulfurivibrio alkaliphilus AHT2.</title>
        <authorList>
            <consortium name="US DOE Joint Genome Institute"/>
            <person name="Pitluck S."/>
            <person name="Chertkov O."/>
            <person name="Detter J.C."/>
            <person name="Han C."/>
            <person name="Tapia R."/>
            <person name="Larimer F."/>
            <person name="Land M."/>
            <person name="Hauser L."/>
            <person name="Kyrpides N."/>
            <person name="Mikhailova N."/>
            <person name="Sorokin D.Y."/>
            <person name="Muyzer G."/>
            <person name="Woyke T."/>
        </authorList>
    </citation>
    <scope>NUCLEOTIDE SEQUENCE [LARGE SCALE GENOMIC DNA]</scope>
    <source>
        <strain evidence="10">DSM 19089 / UNIQEM U267 / AHT2</strain>
    </source>
</reference>
<dbReference type="OrthoDB" id="9782305at2"/>
<dbReference type="InterPro" id="IPR000522">
    <property type="entry name" value="ABC_transptr_permease_BtuC"/>
</dbReference>
<dbReference type="KEGG" id="dak:DaAHT2_1559"/>
<dbReference type="EMBL" id="CP001940">
    <property type="protein sequence ID" value="ADH86254.1"/>
    <property type="molecule type" value="Genomic_DNA"/>
</dbReference>
<organism evidence="9 10">
    <name type="scientific">Desulfurivibrio alkaliphilus (strain DSM 19089 / UNIQEM U267 / AHT2)</name>
    <dbReference type="NCBI Taxonomy" id="589865"/>
    <lineage>
        <taxon>Bacteria</taxon>
        <taxon>Pseudomonadati</taxon>
        <taxon>Thermodesulfobacteriota</taxon>
        <taxon>Desulfobulbia</taxon>
        <taxon>Desulfobulbales</taxon>
        <taxon>Desulfobulbaceae</taxon>
        <taxon>Desulfurivibrio</taxon>
    </lineage>
</organism>
<evidence type="ECO:0000313" key="9">
    <source>
        <dbReference type="EMBL" id="ADH86254.1"/>
    </source>
</evidence>
<protein>
    <submittedName>
        <fullName evidence="9">Transport system permease protein</fullName>
    </submittedName>
</protein>
<evidence type="ECO:0000256" key="6">
    <source>
        <dbReference type="ARBA" id="ARBA00022989"/>
    </source>
</evidence>
<dbReference type="Proteomes" id="UP000001508">
    <property type="component" value="Chromosome"/>
</dbReference>
<dbReference type="PANTHER" id="PTHR30472:SF25">
    <property type="entry name" value="ABC TRANSPORTER PERMEASE PROTEIN MJ0876-RELATED"/>
    <property type="match status" value="1"/>
</dbReference>
<feature type="transmembrane region" description="Helical" evidence="8">
    <location>
        <begin position="199"/>
        <end position="218"/>
    </location>
</feature>
<comment type="similarity">
    <text evidence="2">Belongs to the binding-protein-dependent transport system permease family. FecCD subfamily.</text>
</comment>
<dbReference type="CDD" id="cd06550">
    <property type="entry name" value="TM_ABC_iron-siderophores_like"/>
    <property type="match status" value="1"/>
</dbReference>
<sequence>MTTPTFPSLLITLPLVLLGGALALAGAVFLGLSGGSTGLNPQALWLLLTDPAASDPITATIIWEIRLPRVILAAAAGAALALGGLVFQALLRNPLAEPYILGLSGGAAVGAILGMMAGLANFPGVTLLAFAGGMVTLALVLAIAGGRRGTGKDTLLLGGVMMNAFCGSLIMLLLAISQDDQLRSILFWLMGDLSRAEPGQLHILLLLAPLMLLIMLLARPLNLLLMGRDAAATLGVNVGAVSLTLLIATSFMVGVIVSQAGLIGFVGLVVPHIFRLLAGPDHRVLIPACLLGGAAYLVVCDLLARSLPTGGELPVGIVTALIGAPIFIFLLWKTK</sequence>
<evidence type="ECO:0000256" key="7">
    <source>
        <dbReference type="ARBA" id="ARBA00023136"/>
    </source>
</evidence>
<dbReference type="FunCoup" id="D6Z3X9">
    <property type="interactions" value="205"/>
</dbReference>
<dbReference type="Pfam" id="PF01032">
    <property type="entry name" value="FecCD"/>
    <property type="match status" value="1"/>
</dbReference>
<feature type="transmembrane region" description="Helical" evidence="8">
    <location>
        <begin position="155"/>
        <end position="176"/>
    </location>
</feature>
<dbReference type="SUPFAM" id="SSF81345">
    <property type="entry name" value="ABC transporter involved in vitamin B12 uptake, BtuC"/>
    <property type="match status" value="1"/>
</dbReference>
<dbReference type="RefSeq" id="WP_013163781.1">
    <property type="nucleotide sequence ID" value="NC_014216.1"/>
</dbReference>
<dbReference type="STRING" id="589865.DaAHT2_1559"/>
<evidence type="ECO:0000256" key="5">
    <source>
        <dbReference type="ARBA" id="ARBA00022692"/>
    </source>
</evidence>
<feature type="transmembrane region" description="Helical" evidence="8">
    <location>
        <begin position="259"/>
        <end position="277"/>
    </location>
</feature>
<accession>D6Z3X9</accession>
<dbReference type="HOGENOM" id="CLU_013016_0_3_7"/>
<keyword evidence="4" id="KW-1003">Cell membrane</keyword>
<dbReference type="InterPro" id="IPR037294">
    <property type="entry name" value="ABC_BtuC-like"/>
</dbReference>
<feature type="transmembrane region" description="Helical" evidence="8">
    <location>
        <begin position="230"/>
        <end position="253"/>
    </location>
</feature>
<evidence type="ECO:0000256" key="2">
    <source>
        <dbReference type="ARBA" id="ARBA00007935"/>
    </source>
</evidence>
<name>D6Z3X9_DESAT</name>
<feature type="transmembrane region" description="Helical" evidence="8">
    <location>
        <begin position="125"/>
        <end position="143"/>
    </location>
</feature>
<evidence type="ECO:0000256" key="3">
    <source>
        <dbReference type="ARBA" id="ARBA00022448"/>
    </source>
</evidence>
<keyword evidence="10" id="KW-1185">Reference proteome</keyword>
<feature type="transmembrane region" description="Helical" evidence="8">
    <location>
        <begin position="98"/>
        <end position="119"/>
    </location>
</feature>
<dbReference type="GO" id="GO:0022857">
    <property type="term" value="F:transmembrane transporter activity"/>
    <property type="evidence" value="ECO:0007669"/>
    <property type="project" value="InterPro"/>
</dbReference>
<dbReference type="GO" id="GO:0005886">
    <property type="term" value="C:plasma membrane"/>
    <property type="evidence" value="ECO:0007669"/>
    <property type="project" value="UniProtKB-SubCell"/>
</dbReference>
<dbReference type="InParanoid" id="D6Z3X9"/>
<feature type="transmembrane region" description="Helical" evidence="8">
    <location>
        <begin position="70"/>
        <end position="91"/>
    </location>
</feature>
<evidence type="ECO:0000256" key="4">
    <source>
        <dbReference type="ARBA" id="ARBA00022475"/>
    </source>
</evidence>
<keyword evidence="7 8" id="KW-0472">Membrane</keyword>
<feature type="transmembrane region" description="Helical" evidence="8">
    <location>
        <begin position="284"/>
        <end position="307"/>
    </location>
</feature>
<evidence type="ECO:0000313" key="10">
    <source>
        <dbReference type="Proteomes" id="UP000001508"/>
    </source>
</evidence>
<keyword evidence="6 8" id="KW-1133">Transmembrane helix</keyword>
<proteinExistence type="inferred from homology"/>
<comment type="subcellular location">
    <subcellularLocation>
        <location evidence="1">Cell membrane</location>
        <topology evidence="1">Multi-pass membrane protein</topology>
    </subcellularLocation>
</comment>
<dbReference type="eggNOG" id="COG0609">
    <property type="taxonomic scope" value="Bacteria"/>
</dbReference>
<feature type="transmembrane region" description="Helical" evidence="8">
    <location>
        <begin position="313"/>
        <end position="332"/>
    </location>
</feature>
<dbReference type="PANTHER" id="PTHR30472">
    <property type="entry name" value="FERRIC ENTEROBACTIN TRANSPORT SYSTEM PERMEASE PROTEIN"/>
    <property type="match status" value="1"/>
</dbReference>
<dbReference type="Gene3D" id="1.10.3470.10">
    <property type="entry name" value="ABC transporter involved in vitamin B12 uptake, BtuC"/>
    <property type="match status" value="1"/>
</dbReference>
<gene>
    <name evidence="9" type="ordered locus">DaAHT2_1559</name>
</gene>